<dbReference type="Gene3D" id="3.40.50.300">
    <property type="entry name" value="P-loop containing nucleotide triphosphate hydrolases"/>
    <property type="match status" value="1"/>
</dbReference>
<dbReference type="GO" id="GO:0043138">
    <property type="term" value="F:3'-5' DNA helicase activity"/>
    <property type="evidence" value="ECO:0007669"/>
    <property type="project" value="UniProtKB-EC"/>
</dbReference>
<dbReference type="EnsemblMetazoa" id="XM_011411094.1">
    <property type="protein sequence ID" value="XP_011409396.1"/>
    <property type="gene ID" value="LOC105316269"/>
</dbReference>
<accession>A0AAN0IUJ6</accession>
<comment type="catalytic activity">
    <reaction evidence="4">
        <text>Couples ATP hydrolysis with the unwinding of duplex DNA by translocating in the 3'-5' direction.</text>
        <dbReference type="EC" id="5.6.2.4"/>
    </reaction>
</comment>
<comment type="similarity">
    <text evidence="1">Belongs to the helicase family. RecQ subfamily.</text>
</comment>
<dbReference type="RefSeq" id="XP_011409396.1">
    <property type="nucleotide sequence ID" value="XM_011411094.1"/>
</dbReference>
<dbReference type="AlphaFoldDB" id="A0AAN0IUJ6"/>
<dbReference type="GO" id="GO:0000724">
    <property type="term" value="P:double-strand break repair via homologous recombination"/>
    <property type="evidence" value="ECO:0007669"/>
    <property type="project" value="TreeGrafter"/>
</dbReference>
<dbReference type="GO" id="GO:0005694">
    <property type="term" value="C:chromosome"/>
    <property type="evidence" value="ECO:0007669"/>
    <property type="project" value="TreeGrafter"/>
</dbReference>
<dbReference type="KEGG" id="aqu:105316269"/>
<dbReference type="InterPro" id="IPR011545">
    <property type="entry name" value="DEAD/DEAH_box_helicase_dom"/>
</dbReference>
<dbReference type="PANTHER" id="PTHR13710">
    <property type="entry name" value="DNA HELICASE RECQ FAMILY MEMBER"/>
    <property type="match status" value="1"/>
</dbReference>
<organism evidence="7 8">
    <name type="scientific">Amphimedon queenslandica</name>
    <name type="common">Sponge</name>
    <dbReference type="NCBI Taxonomy" id="400682"/>
    <lineage>
        <taxon>Eukaryota</taxon>
        <taxon>Metazoa</taxon>
        <taxon>Porifera</taxon>
        <taxon>Demospongiae</taxon>
        <taxon>Heteroscleromorpha</taxon>
        <taxon>Haplosclerida</taxon>
        <taxon>Niphatidae</taxon>
        <taxon>Amphimedon</taxon>
    </lineage>
</organism>
<evidence type="ECO:0000313" key="7">
    <source>
        <dbReference type="EnsemblMetazoa" id="XP_011409396.1"/>
    </source>
</evidence>
<evidence type="ECO:0000256" key="2">
    <source>
        <dbReference type="ARBA" id="ARBA00023125"/>
    </source>
</evidence>
<dbReference type="Proteomes" id="UP000007879">
    <property type="component" value="Unassembled WGS sequence"/>
</dbReference>
<name>A0AAN0IUJ6_AMPQE</name>
<dbReference type="InterPro" id="IPR027417">
    <property type="entry name" value="P-loop_NTPase"/>
</dbReference>
<dbReference type="Pfam" id="PF00270">
    <property type="entry name" value="DEAD"/>
    <property type="match status" value="1"/>
</dbReference>
<reference evidence="8" key="1">
    <citation type="journal article" date="2010" name="Nature">
        <title>The Amphimedon queenslandica genome and the evolution of animal complexity.</title>
        <authorList>
            <person name="Srivastava M."/>
            <person name="Simakov O."/>
            <person name="Chapman J."/>
            <person name="Fahey B."/>
            <person name="Gauthier M.E."/>
            <person name="Mitros T."/>
            <person name="Richards G.S."/>
            <person name="Conaco C."/>
            <person name="Dacre M."/>
            <person name="Hellsten U."/>
            <person name="Larroux C."/>
            <person name="Putnam N.H."/>
            <person name="Stanke M."/>
            <person name="Adamska M."/>
            <person name="Darling A."/>
            <person name="Degnan S.M."/>
            <person name="Oakley T.H."/>
            <person name="Plachetzki D.C."/>
            <person name="Zhai Y."/>
            <person name="Adamski M."/>
            <person name="Calcino A."/>
            <person name="Cummins S.F."/>
            <person name="Goodstein D.M."/>
            <person name="Harris C."/>
            <person name="Jackson D.J."/>
            <person name="Leys S.P."/>
            <person name="Shu S."/>
            <person name="Woodcroft B.J."/>
            <person name="Vervoort M."/>
            <person name="Kosik K.S."/>
            <person name="Manning G."/>
            <person name="Degnan B.M."/>
            <person name="Rokhsar D.S."/>
        </authorList>
    </citation>
    <scope>NUCLEOTIDE SEQUENCE [LARGE SCALE GENOMIC DNA]</scope>
</reference>
<reference evidence="7" key="2">
    <citation type="submission" date="2024-06" db="UniProtKB">
        <authorList>
            <consortium name="EnsemblMetazoa"/>
        </authorList>
    </citation>
    <scope>IDENTIFICATION</scope>
</reference>
<sequence>MAAVSRRVIDDAIKARTLSLGYQKLKKDQARVIRSFVEGNDIFACLPTGFGKSLCYFSLPVIFDLLHERSSPTSAIIVISPLQALMMDQVVSLKNKGIKAVTVIDLGDDDDERNLLEKSESVEEESKSQYLLDKVIQFLTEIVKTIICRTYNDCSRIYQLFKFNLRRNLQILLDIQTCHNFDLWTCSMPPTQSK</sequence>
<keyword evidence="8" id="KW-1185">Reference proteome</keyword>
<evidence type="ECO:0000256" key="1">
    <source>
        <dbReference type="ARBA" id="ARBA00005446"/>
    </source>
</evidence>
<dbReference type="GO" id="GO:0005524">
    <property type="term" value="F:ATP binding"/>
    <property type="evidence" value="ECO:0007669"/>
    <property type="project" value="InterPro"/>
</dbReference>
<evidence type="ECO:0000256" key="3">
    <source>
        <dbReference type="ARBA" id="ARBA00023235"/>
    </source>
</evidence>
<evidence type="ECO:0000256" key="4">
    <source>
        <dbReference type="ARBA" id="ARBA00034617"/>
    </source>
</evidence>
<keyword evidence="3" id="KW-0413">Isomerase</keyword>
<proteinExistence type="inferred from homology"/>
<keyword evidence="2" id="KW-0238">DNA-binding</keyword>
<evidence type="ECO:0000313" key="8">
    <source>
        <dbReference type="Proteomes" id="UP000007879"/>
    </source>
</evidence>
<dbReference type="GO" id="GO:0005737">
    <property type="term" value="C:cytoplasm"/>
    <property type="evidence" value="ECO:0007669"/>
    <property type="project" value="TreeGrafter"/>
</dbReference>
<dbReference type="SUPFAM" id="SSF52540">
    <property type="entry name" value="P-loop containing nucleoside triphosphate hydrolases"/>
    <property type="match status" value="1"/>
</dbReference>
<dbReference type="EC" id="5.6.2.4" evidence="5"/>
<dbReference type="PANTHER" id="PTHR13710:SF105">
    <property type="entry name" value="ATP-DEPENDENT DNA HELICASE Q1"/>
    <property type="match status" value="1"/>
</dbReference>
<dbReference type="GO" id="GO:0009378">
    <property type="term" value="F:four-way junction helicase activity"/>
    <property type="evidence" value="ECO:0007669"/>
    <property type="project" value="TreeGrafter"/>
</dbReference>
<evidence type="ECO:0000259" key="6">
    <source>
        <dbReference type="Pfam" id="PF00270"/>
    </source>
</evidence>
<protein>
    <recommendedName>
        <fullName evidence="5">DNA 3'-5' helicase</fullName>
        <ecNumber evidence="5">5.6.2.4</ecNumber>
    </recommendedName>
</protein>
<evidence type="ECO:0000256" key="5">
    <source>
        <dbReference type="ARBA" id="ARBA00034808"/>
    </source>
</evidence>
<dbReference type="GeneID" id="105316269"/>
<dbReference type="GO" id="GO:0003677">
    <property type="term" value="F:DNA binding"/>
    <property type="evidence" value="ECO:0007669"/>
    <property type="project" value="UniProtKB-KW"/>
</dbReference>
<feature type="domain" description="DEAD/DEAH-box helicase" evidence="6">
    <location>
        <begin position="27"/>
        <end position="114"/>
    </location>
</feature>